<dbReference type="InterPro" id="IPR039774">
    <property type="entry name" value="Sin3-like"/>
</dbReference>
<organism evidence="3 4">
    <name type="scientific">Lolium multiflorum</name>
    <name type="common">Italian ryegrass</name>
    <name type="synonym">Lolium perenne subsp. multiflorum</name>
    <dbReference type="NCBI Taxonomy" id="4521"/>
    <lineage>
        <taxon>Eukaryota</taxon>
        <taxon>Viridiplantae</taxon>
        <taxon>Streptophyta</taxon>
        <taxon>Embryophyta</taxon>
        <taxon>Tracheophyta</taxon>
        <taxon>Spermatophyta</taxon>
        <taxon>Magnoliopsida</taxon>
        <taxon>Liliopsida</taxon>
        <taxon>Poales</taxon>
        <taxon>Poaceae</taxon>
        <taxon>BOP clade</taxon>
        <taxon>Pooideae</taxon>
        <taxon>Poodae</taxon>
        <taxon>Poeae</taxon>
        <taxon>Poeae Chloroplast Group 2 (Poeae type)</taxon>
        <taxon>Loliodinae</taxon>
        <taxon>Loliinae</taxon>
        <taxon>Lolium</taxon>
    </lineage>
</organism>
<protein>
    <recommendedName>
        <fullName evidence="2">Sin3 C-terminal domain-containing protein</fullName>
    </recommendedName>
</protein>
<evidence type="ECO:0000259" key="2">
    <source>
        <dbReference type="Pfam" id="PF16879"/>
    </source>
</evidence>
<dbReference type="GO" id="GO:0000785">
    <property type="term" value="C:chromatin"/>
    <property type="evidence" value="ECO:0007669"/>
    <property type="project" value="TreeGrafter"/>
</dbReference>
<accession>A0AAD8TWV4</accession>
<evidence type="ECO:0000256" key="1">
    <source>
        <dbReference type="ARBA" id="ARBA00022491"/>
    </source>
</evidence>
<name>A0AAD8TWV4_LOLMU</name>
<dbReference type="PANTHER" id="PTHR12346:SF0">
    <property type="entry name" value="SIN3A, ISOFORM G"/>
    <property type="match status" value="1"/>
</dbReference>
<gene>
    <name evidence="3" type="ORF">QYE76_010222</name>
</gene>
<dbReference type="EMBL" id="JAUUTY010000001">
    <property type="protein sequence ID" value="KAK1693525.1"/>
    <property type="molecule type" value="Genomic_DNA"/>
</dbReference>
<comment type="caution">
    <text evidence="3">The sequence shown here is derived from an EMBL/GenBank/DDBJ whole genome shotgun (WGS) entry which is preliminary data.</text>
</comment>
<dbReference type="GO" id="GO:0000122">
    <property type="term" value="P:negative regulation of transcription by RNA polymerase II"/>
    <property type="evidence" value="ECO:0007669"/>
    <property type="project" value="TreeGrafter"/>
</dbReference>
<dbReference type="GO" id="GO:0003714">
    <property type="term" value="F:transcription corepressor activity"/>
    <property type="evidence" value="ECO:0007669"/>
    <property type="project" value="InterPro"/>
</dbReference>
<evidence type="ECO:0000313" key="3">
    <source>
        <dbReference type="EMBL" id="KAK1693525.1"/>
    </source>
</evidence>
<reference evidence="3" key="1">
    <citation type="submission" date="2023-07" db="EMBL/GenBank/DDBJ databases">
        <title>A chromosome-level genome assembly of Lolium multiflorum.</title>
        <authorList>
            <person name="Chen Y."/>
            <person name="Copetti D."/>
            <person name="Kolliker R."/>
            <person name="Studer B."/>
        </authorList>
    </citation>
    <scope>NUCLEOTIDE SEQUENCE</scope>
    <source>
        <strain evidence="3">02402/16</strain>
        <tissue evidence="3">Leaf</tissue>
    </source>
</reference>
<dbReference type="InterPro" id="IPR031693">
    <property type="entry name" value="Sin3_C"/>
</dbReference>
<keyword evidence="4" id="KW-1185">Reference proteome</keyword>
<dbReference type="AlphaFoldDB" id="A0AAD8TWV4"/>
<proteinExistence type="predicted"/>
<evidence type="ECO:0000313" key="4">
    <source>
        <dbReference type="Proteomes" id="UP001231189"/>
    </source>
</evidence>
<sequence>MYIINACRFMSALYNLLDGSSDNTKFEDDCRSIIGTQSYVLFTLDKLIYKVVKQLQAVASDEMDNKLLQLYIYEKSRSPGRFFDLVYHENARVILHEESIYRFERRADPTRLSIQLMDYGHEKPEVTAVSIDPNFSSYLYDDYLSSSDMNICDDVFLERNKRKHGGNDDIQASLEAMDGFRVSNGLEHKISCKSSKASYVLDTEDFLFRVRKRRRVSSIGTIPGKADIAKAADAVKAQRFHRFLSRP</sequence>
<dbReference type="Proteomes" id="UP001231189">
    <property type="component" value="Unassembled WGS sequence"/>
</dbReference>
<feature type="domain" description="Sin3 C-terminal" evidence="2">
    <location>
        <begin position="8"/>
        <end position="207"/>
    </location>
</feature>
<dbReference type="GO" id="GO:0000118">
    <property type="term" value="C:histone deacetylase complex"/>
    <property type="evidence" value="ECO:0007669"/>
    <property type="project" value="TreeGrafter"/>
</dbReference>
<dbReference type="PANTHER" id="PTHR12346">
    <property type="entry name" value="SIN3B-RELATED"/>
    <property type="match status" value="1"/>
</dbReference>
<keyword evidence="1" id="KW-0678">Repressor</keyword>
<dbReference type="Pfam" id="PF16879">
    <property type="entry name" value="Sin3a_C"/>
    <property type="match status" value="1"/>
</dbReference>